<dbReference type="Pfam" id="PF25954">
    <property type="entry name" value="Beta-barrel_RND_2"/>
    <property type="match status" value="1"/>
</dbReference>
<dbReference type="EMBL" id="CP089984">
    <property type="protein sequence ID" value="WXB17030.1"/>
    <property type="molecule type" value="Genomic_DNA"/>
</dbReference>
<dbReference type="InterPro" id="IPR058792">
    <property type="entry name" value="Beta-barrel_RND_2"/>
</dbReference>
<dbReference type="Gene3D" id="2.40.30.170">
    <property type="match status" value="1"/>
</dbReference>
<feature type="domain" description="CzcB-like barrel-sandwich hybrid" evidence="3">
    <location>
        <begin position="69"/>
        <end position="186"/>
    </location>
</feature>
<dbReference type="PANTHER" id="PTHR30469">
    <property type="entry name" value="MULTIDRUG RESISTANCE PROTEIN MDTA"/>
    <property type="match status" value="1"/>
</dbReference>
<dbReference type="InterPro" id="IPR006143">
    <property type="entry name" value="RND_pump_MFP"/>
</dbReference>
<sequence>MLGLILVIGILGGVKGWQISNLMAMGKEAAKQGPPPESVGTAVASEQTWEGTLSAVGSVTSLKGVALSNDAPGVVTRISFESGQVVRQGQVLVELDVNVERTQLASAEARKELAMTNVTRTRALVEKGAIAQSQLDTDDAQLKTATADVENIKAQIARKQIRAPFSGRLGIRNVNLGQYLSPGTSLTVLEAINAVYVDFTLPQQRLSDITVGMPVRLESTEDAGAPREGTVAAVDPSIDTATRAIKVRASVPNKDEKLRPGMFVNVSVVLPTRASTVTVPLPAVVHAPYGDSVFVAEDKKADAPGGTKTPDGRPIKTARQQFVRVGEARGDFVEILDGIKAGQEVVTSGAFKLRNGAPITIDNKVQPKPQLNPAVENK</sequence>
<dbReference type="Pfam" id="PF25973">
    <property type="entry name" value="BSH_CzcB"/>
    <property type="match status" value="1"/>
</dbReference>
<dbReference type="PANTHER" id="PTHR30469:SF11">
    <property type="entry name" value="BLL4320 PROTEIN"/>
    <property type="match status" value="1"/>
</dbReference>
<evidence type="ECO:0000256" key="1">
    <source>
        <dbReference type="ARBA" id="ARBA00009477"/>
    </source>
</evidence>
<dbReference type="Gene3D" id="2.40.50.100">
    <property type="match status" value="1"/>
</dbReference>
<gene>
    <name evidence="4" type="ORF">LZC94_07075</name>
</gene>
<proteinExistence type="inferred from homology"/>
<dbReference type="Proteomes" id="UP001370348">
    <property type="component" value="Chromosome"/>
</dbReference>
<dbReference type="SUPFAM" id="SSF111369">
    <property type="entry name" value="HlyD-like secretion proteins"/>
    <property type="match status" value="1"/>
</dbReference>
<keyword evidence="5" id="KW-1185">Reference proteome</keyword>
<feature type="domain" description="CusB-like beta-barrel" evidence="2">
    <location>
        <begin position="195"/>
        <end position="268"/>
    </location>
</feature>
<evidence type="ECO:0000313" key="4">
    <source>
        <dbReference type="EMBL" id="WXB17030.1"/>
    </source>
</evidence>
<dbReference type="RefSeq" id="WP_394826659.1">
    <property type="nucleotide sequence ID" value="NZ_CP089984.1"/>
</dbReference>
<organism evidence="4 5">
    <name type="scientific">Pendulispora albinea</name>
    <dbReference type="NCBI Taxonomy" id="2741071"/>
    <lineage>
        <taxon>Bacteria</taxon>
        <taxon>Pseudomonadati</taxon>
        <taxon>Myxococcota</taxon>
        <taxon>Myxococcia</taxon>
        <taxon>Myxococcales</taxon>
        <taxon>Sorangiineae</taxon>
        <taxon>Pendulisporaceae</taxon>
        <taxon>Pendulispora</taxon>
    </lineage>
</organism>
<protein>
    <submittedName>
        <fullName evidence="4">Efflux RND transporter periplasmic adaptor subunit</fullName>
    </submittedName>
</protein>
<evidence type="ECO:0000259" key="2">
    <source>
        <dbReference type="Pfam" id="PF25954"/>
    </source>
</evidence>
<comment type="similarity">
    <text evidence="1">Belongs to the membrane fusion protein (MFP) (TC 8.A.1) family.</text>
</comment>
<dbReference type="NCBIfam" id="TIGR01730">
    <property type="entry name" value="RND_mfp"/>
    <property type="match status" value="1"/>
</dbReference>
<dbReference type="Gene3D" id="1.10.287.470">
    <property type="entry name" value="Helix hairpin bin"/>
    <property type="match status" value="1"/>
</dbReference>
<dbReference type="InterPro" id="IPR058647">
    <property type="entry name" value="BSH_CzcB-like"/>
</dbReference>
<dbReference type="Gene3D" id="2.40.420.20">
    <property type="match status" value="1"/>
</dbReference>
<evidence type="ECO:0000313" key="5">
    <source>
        <dbReference type="Proteomes" id="UP001370348"/>
    </source>
</evidence>
<reference evidence="4 5" key="1">
    <citation type="submission" date="2021-12" db="EMBL/GenBank/DDBJ databases">
        <title>Discovery of the Pendulisporaceae a myxobacterial family with distinct sporulation behavior and unique specialized metabolism.</title>
        <authorList>
            <person name="Garcia R."/>
            <person name="Popoff A."/>
            <person name="Bader C.D."/>
            <person name="Loehr J."/>
            <person name="Walesch S."/>
            <person name="Walt C."/>
            <person name="Boldt J."/>
            <person name="Bunk B."/>
            <person name="Haeckl F.J.F.P.J."/>
            <person name="Gunesch A.P."/>
            <person name="Birkelbach J."/>
            <person name="Nuebel U."/>
            <person name="Pietschmann T."/>
            <person name="Bach T."/>
            <person name="Mueller R."/>
        </authorList>
    </citation>
    <scope>NUCLEOTIDE SEQUENCE [LARGE SCALE GENOMIC DNA]</scope>
    <source>
        <strain evidence="4 5">MSr11954</strain>
    </source>
</reference>
<name>A0ABZ2M230_9BACT</name>
<evidence type="ECO:0000259" key="3">
    <source>
        <dbReference type="Pfam" id="PF25973"/>
    </source>
</evidence>
<accession>A0ABZ2M230</accession>